<keyword evidence="3" id="KW-1185">Reference proteome</keyword>
<reference evidence="2" key="1">
    <citation type="submission" date="2021-11" db="EMBL/GenBank/DDBJ databases">
        <title>Genome sequence.</title>
        <authorList>
            <person name="Sun Q."/>
        </authorList>
    </citation>
    <scope>NUCLEOTIDE SEQUENCE</scope>
    <source>
        <strain evidence="2">JC740</strain>
    </source>
</reference>
<accession>A0ABS8NKD6</accession>
<keyword evidence="1" id="KW-0472">Membrane</keyword>
<feature type="transmembrane region" description="Helical" evidence="1">
    <location>
        <begin position="248"/>
        <end position="268"/>
    </location>
</feature>
<feature type="transmembrane region" description="Helical" evidence="1">
    <location>
        <begin position="440"/>
        <end position="463"/>
    </location>
</feature>
<organism evidence="2 3">
    <name type="scientific">Rhodopirellula halodulae</name>
    <dbReference type="NCBI Taxonomy" id="2894198"/>
    <lineage>
        <taxon>Bacteria</taxon>
        <taxon>Pseudomonadati</taxon>
        <taxon>Planctomycetota</taxon>
        <taxon>Planctomycetia</taxon>
        <taxon>Pirellulales</taxon>
        <taxon>Pirellulaceae</taxon>
        <taxon>Rhodopirellula</taxon>
    </lineage>
</organism>
<gene>
    <name evidence="2" type="ORF">LOC71_17195</name>
</gene>
<sequence length="815" mass="91261">MLEASALCDERESLVDVALPEYVRYDRKRDAYVLAASFVEGRGPIPACVHSNPMAAENEMSGLVAEMKRVERQLIEFGLVGSGWQVAPGAMVSTANLLLSDRSGLRVVHPDEPENVSARSLRYTIIDLESGIPAVLLWRYVWQSWRRGAVFPFDDLDSRKLRASCAELCARLICRGERSLAEKLSADVESLLAADEQWKAGEIAAFRRPWTWLSAQRRTCYRRTCIDRWQQQRVVDPENAAALLTSRWFFVFLWLLGLCPPSAIGRWLQACFANRTHQARVRQFATNSRVRAAFLVKYRRRQWKTLCEQQRCSNRSGPASSWGLVGHRLLRYSTTAGLHRYVTDPKRRARRNAQMRALLCRGSYQIAFGRKVFRATTQRWQSRNWLTEQEATNLNSQFSGPQLAVYSRGLGMHVAIKFLYPLITPLKLGGLTMALAGHSVWFAVLPIMILPAARTLVTLFSLLANRSHGVPHRHAILVGAIPMVGSAAFIVQMWTANPVVSKFLLRDFASRFARKIPVYGGPDSRTEHAVLAIGERLLQLFAAFHSASKEVAASMSPKNDTRDVQRPIVKKQLQSMRWPYPNVLRDSLLLTGVCCGALLVAGSLMTDSLPAQWLTGENGALESTQLVVLVCTAIAGCWSLLRVKTSSWQSIAVALVCVAVAAAAREVPSAVSQASLTNGARQTAEQTGFAISGTWKHTVIAVAVCIWLSRVAYAWVKFPEDRKLWFSPAFVWPAIPFATCFVLAELFERLKWVAAEETVEVWGYTMMMAVAIWMIRNAKVLQARSFQETDREPLPANLRVVSNMDCLDQHPERAA</sequence>
<proteinExistence type="predicted"/>
<comment type="caution">
    <text evidence="2">The sequence shown here is derived from an EMBL/GenBank/DDBJ whole genome shotgun (WGS) entry which is preliminary data.</text>
</comment>
<feature type="transmembrane region" description="Helical" evidence="1">
    <location>
        <begin position="475"/>
        <end position="496"/>
    </location>
</feature>
<evidence type="ECO:0000256" key="1">
    <source>
        <dbReference type="SAM" id="Phobius"/>
    </source>
</evidence>
<keyword evidence="1" id="KW-1133">Transmembrane helix</keyword>
<evidence type="ECO:0000313" key="2">
    <source>
        <dbReference type="EMBL" id="MCC9644022.1"/>
    </source>
</evidence>
<keyword evidence="1" id="KW-0812">Transmembrane</keyword>
<dbReference type="Proteomes" id="UP001430306">
    <property type="component" value="Unassembled WGS sequence"/>
</dbReference>
<evidence type="ECO:0000313" key="3">
    <source>
        <dbReference type="Proteomes" id="UP001430306"/>
    </source>
</evidence>
<dbReference type="EMBL" id="JAJKFW010000025">
    <property type="protein sequence ID" value="MCC9644022.1"/>
    <property type="molecule type" value="Genomic_DNA"/>
</dbReference>
<name>A0ABS8NKD6_9BACT</name>
<dbReference type="RefSeq" id="WP_230275076.1">
    <property type="nucleotide sequence ID" value="NZ_JAJKFW010000025.1"/>
</dbReference>
<protein>
    <submittedName>
        <fullName evidence="2">Uncharacterized protein</fullName>
    </submittedName>
</protein>